<dbReference type="InterPro" id="IPR011697">
    <property type="entry name" value="Peptidase_C26"/>
</dbReference>
<dbReference type="InterPro" id="IPR044668">
    <property type="entry name" value="PuuD-like"/>
</dbReference>
<dbReference type="EMBL" id="MAEI02000001">
    <property type="protein sequence ID" value="MEO1782682.1"/>
    <property type="molecule type" value="Genomic_DNA"/>
</dbReference>
<sequence length="237" mass="26363">MKPVIGICANETTIIDSDSHWVSYTPKNFVSGCQQAGGLPLLLPISKPADCQQYVQQIDKLLLTGGQDVDPRFYGELPHQTLGGTQPERDRFELALIKEARAQGKPILGICRGMQLLNVALGGSLYQDLSLRPNPSLKHVQVPTPFRLPSHPVEIEKDSLLAQILPTNQPYQVNSFHHQTIHEVAPAFTVAATAPDGVIEALENKQERILAIQWHPELTFDNIKEEQGIFDYFVNQL</sequence>
<accession>A0ABV0F6G8</accession>
<keyword evidence="2" id="KW-1185">Reference proteome</keyword>
<dbReference type="PROSITE" id="PS51273">
    <property type="entry name" value="GATASE_TYPE_1"/>
    <property type="match status" value="1"/>
</dbReference>
<dbReference type="Proteomes" id="UP001429357">
    <property type="component" value="Unassembled WGS sequence"/>
</dbReference>
<name>A0ABV0F6G8_9ENTE</name>
<dbReference type="Pfam" id="PF07722">
    <property type="entry name" value="Peptidase_C26"/>
    <property type="match status" value="1"/>
</dbReference>
<gene>
    <name evidence="1" type="ORF">BAU18_002297</name>
</gene>
<comment type="caution">
    <text evidence="1">The sequence shown here is derived from an EMBL/GenBank/DDBJ whole genome shotgun (WGS) entry which is preliminary data.</text>
</comment>
<reference evidence="1" key="1">
    <citation type="submission" date="2016-06" db="EMBL/GenBank/DDBJ databases">
        <authorList>
            <person name="Van Tyne D."/>
        </authorList>
    </citation>
    <scope>NUCLEOTIDE SEQUENCE</scope>
    <source>
        <strain evidence="1">JM9A</strain>
    </source>
</reference>
<dbReference type="PANTHER" id="PTHR43235:SF1">
    <property type="entry name" value="GLUTAMINE AMIDOTRANSFERASE PB2B2.05-RELATED"/>
    <property type="match status" value="1"/>
</dbReference>
<reference evidence="1" key="2">
    <citation type="submission" date="2024-02" db="EMBL/GenBank/DDBJ databases">
        <title>The Genome Sequence of Enterococcus diestrammenae JM9A.</title>
        <authorList>
            <person name="Earl A."/>
            <person name="Manson A."/>
            <person name="Gilmore M."/>
            <person name="Sanders J."/>
            <person name="Shea T."/>
            <person name="Howe W."/>
            <person name="Livny J."/>
            <person name="Cuomo C."/>
            <person name="Neafsey D."/>
            <person name="Birren B."/>
        </authorList>
    </citation>
    <scope>NUCLEOTIDE SEQUENCE</scope>
    <source>
        <strain evidence="1">JM9A</strain>
    </source>
</reference>
<dbReference type="Gene3D" id="3.40.50.880">
    <property type="match status" value="1"/>
</dbReference>
<dbReference type="InterPro" id="IPR029062">
    <property type="entry name" value="Class_I_gatase-like"/>
</dbReference>
<proteinExistence type="predicted"/>
<evidence type="ECO:0000313" key="1">
    <source>
        <dbReference type="EMBL" id="MEO1782682.1"/>
    </source>
</evidence>
<organism evidence="1 2">
    <name type="scientific">Enterococcus diestrammenae</name>
    <dbReference type="NCBI Taxonomy" id="1155073"/>
    <lineage>
        <taxon>Bacteria</taxon>
        <taxon>Bacillati</taxon>
        <taxon>Bacillota</taxon>
        <taxon>Bacilli</taxon>
        <taxon>Lactobacillales</taxon>
        <taxon>Enterococcaceae</taxon>
        <taxon>Enterococcus</taxon>
    </lineage>
</organism>
<dbReference type="CDD" id="cd01745">
    <property type="entry name" value="GATase1_2"/>
    <property type="match status" value="1"/>
</dbReference>
<dbReference type="PANTHER" id="PTHR43235">
    <property type="entry name" value="GLUTAMINE AMIDOTRANSFERASE PB2B2.05-RELATED"/>
    <property type="match status" value="1"/>
</dbReference>
<evidence type="ECO:0008006" key="3">
    <source>
        <dbReference type="Google" id="ProtNLM"/>
    </source>
</evidence>
<evidence type="ECO:0000313" key="2">
    <source>
        <dbReference type="Proteomes" id="UP001429357"/>
    </source>
</evidence>
<protein>
    <recommendedName>
        <fullName evidence="3">Gamma-glutamyl-gamma-aminobutyrate hydrolase</fullName>
    </recommendedName>
</protein>
<dbReference type="RefSeq" id="WP_161869486.1">
    <property type="nucleotide sequence ID" value="NZ_MAEI02000001.1"/>
</dbReference>
<dbReference type="SUPFAM" id="SSF52317">
    <property type="entry name" value="Class I glutamine amidotransferase-like"/>
    <property type="match status" value="1"/>
</dbReference>